<feature type="domain" description="HTH marR-type" evidence="1">
    <location>
        <begin position="9"/>
        <end position="143"/>
    </location>
</feature>
<dbReference type="SUPFAM" id="SSF46785">
    <property type="entry name" value="Winged helix' DNA-binding domain"/>
    <property type="match status" value="1"/>
</dbReference>
<dbReference type="PANTHER" id="PTHR33164:SF43">
    <property type="entry name" value="HTH-TYPE TRANSCRIPTIONAL REPRESSOR YETL"/>
    <property type="match status" value="1"/>
</dbReference>
<protein>
    <submittedName>
        <fullName evidence="2">DNA-binding MarR family transcriptional regulator</fullName>
    </submittedName>
</protein>
<dbReference type="EMBL" id="QTUA01000001">
    <property type="protein sequence ID" value="REF31323.1"/>
    <property type="molecule type" value="Genomic_DNA"/>
</dbReference>
<dbReference type="PRINTS" id="PR00598">
    <property type="entry name" value="HTHMARR"/>
</dbReference>
<comment type="caution">
    <text evidence="2">The sequence shown here is derived from an EMBL/GenBank/DDBJ whole genome shotgun (WGS) entry which is preliminary data.</text>
</comment>
<dbReference type="InterPro" id="IPR036388">
    <property type="entry name" value="WH-like_DNA-bd_sf"/>
</dbReference>
<reference evidence="2 3" key="1">
    <citation type="submission" date="2018-08" db="EMBL/GenBank/DDBJ databases">
        <title>Sequencing the genomes of 1000 actinobacteria strains.</title>
        <authorList>
            <person name="Klenk H.-P."/>
        </authorList>
    </citation>
    <scope>NUCLEOTIDE SEQUENCE [LARGE SCALE GENOMIC DNA]</scope>
    <source>
        <strain evidence="2 3">DSM 22967</strain>
    </source>
</reference>
<dbReference type="InterPro" id="IPR036390">
    <property type="entry name" value="WH_DNA-bd_sf"/>
</dbReference>
<evidence type="ECO:0000313" key="2">
    <source>
        <dbReference type="EMBL" id="REF31323.1"/>
    </source>
</evidence>
<dbReference type="InterPro" id="IPR039422">
    <property type="entry name" value="MarR/SlyA-like"/>
</dbReference>
<dbReference type="Gene3D" id="1.10.10.10">
    <property type="entry name" value="Winged helix-like DNA-binding domain superfamily/Winged helix DNA-binding domain"/>
    <property type="match status" value="1"/>
</dbReference>
<dbReference type="GO" id="GO:0003700">
    <property type="term" value="F:DNA-binding transcription factor activity"/>
    <property type="evidence" value="ECO:0007669"/>
    <property type="project" value="InterPro"/>
</dbReference>
<dbReference type="GO" id="GO:0006950">
    <property type="term" value="P:response to stress"/>
    <property type="evidence" value="ECO:0007669"/>
    <property type="project" value="TreeGrafter"/>
</dbReference>
<dbReference type="Proteomes" id="UP000256253">
    <property type="component" value="Unassembled WGS sequence"/>
</dbReference>
<dbReference type="RefSeq" id="WP_115923177.1">
    <property type="nucleotide sequence ID" value="NZ_QTUA01000001.1"/>
</dbReference>
<organism evidence="2 3">
    <name type="scientific">Calidifontibacter indicus</name>
    <dbReference type="NCBI Taxonomy" id="419650"/>
    <lineage>
        <taxon>Bacteria</taxon>
        <taxon>Bacillati</taxon>
        <taxon>Actinomycetota</taxon>
        <taxon>Actinomycetes</taxon>
        <taxon>Micrococcales</taxon>
        <taxon>Dermacoccaceae</taxon>
        <taxon>Calidifontibacter</taxon>
    </lineage>
</organism>
<name>A0A3D9US53_9MICO</name>
<sequence length="148" mass="16372">MTEHEPLDRAPLRTLLMGVARLSRRAWSADLEPYGLSPHLARAMSVIAHAGGAGIRAAELAEALRVSPRSATEVVDALDERGLAQRAPDPTDRRAKVISLTAKGIDLHEQIAESRRNRDDALFDGLDDGERRRLADLLRKVLEHNETR</sequence>
<dbReference type="GO" id="GO:0003677">
    <property type="term" value="F:DNA binding"/>
    <property type="evidence" value="ECO:0007669"/>
    <property type="project" value="UniProtKB-KW"/>
</dbReference>
<dbReference type="Pfam" id="PF12802">
    <property type="entry name" value="MarR_2"/>
    <property type="match status" value="1"/>
</dbReference>
<dbReference type="OrthoDB" id="9815567at2"/>
<evidence type="ECO:0000313" key="3">
    <source>
        <dbReference type="Proteomes" id="UP000256253"/>
    </source>
</evidence>
<evidence type="ECO:0000259" key="1">
    <source>
        <dbReference type="PROSITE" id="PS50995"/>
    </source>
</evidence>
<keyword evidence="2" id="KW-0238">DNA-binding</keyword>
<gene>
    <name evidence="2" type="ORF">DFJ65_2380</name>
</gene>
<dbReference type="SMART" id="SM00347">
    <property type="entry name" value="HTH_MARR"/>
    <property type="match status" value="1"/>
</dbReference>
<keyword evidence="3" id="KW-1185">Reference proteome</keyword>
<accession>A0A3D9US53</accession>
<dbReference type="PROSITE" id="PS50995">
    <property type="entry name" value="HTH_MARR_2"/>
    <property type="match status" value="1"/>
</dbReference>
<dbReference type="PANTHER" id="PTHR33164">
    <property type="entry name" value="TRANSCRIPTIONAL REGULATOR, MARR FAMILY"/>
    <property type="match status" value="1"/>
</dbReference>
<dbReference type="AlphaFoldDB" id="A0A3D9US53"/>
<dbReference type="InterPro" id="IPR000835">
    <property type="entry name" value="HTH_MarR-typ"/>
</dbReference>
<proteinExistence type="predicted"/>